<evidence type="ECO:0000256" key="2">
    <source>
        <dbReference type="SAM" id="SignalP"/>
    </source>
</evidence>
<feature type="signal peptide" evidence="2">
    <location>
        <begin position="1"/>
        <end position="20"/>
    </location>
</feature>
<name>A0A2M4DGR7_ANODA</name>
<feature type="compositionally biased region" description="Basic and acidic residues" evidence="1">
    <location>
        <begin position="62"/>
        <end position="73"/>
    </location>
</feature>
<dbReference type="AlphaFoldDB" id="A0A2M4DGR7"/>
<accession>A0A2M4DGR7</accession>
<sequence length="73" mass="8354">MPFAGLFGFGFGFGFAVIEALDGAKVKNIPRSLRPEARLPQKRERERERAPFEQSAGWYRRARTENHNNDSTT</sequence>
<feature type="compositionally biased region" description="Basic and acidic residues" evidence="1">
    <location>
        <begin position="33"/>
        <end position="51"/>
    </location>
</feature>
<feature type="region of interest" description="Disordered" evidence="1">
    <location>
        <begin position="31"/>
        <end position="73"/>
    </location>
</feature>
<organism evidence="3">
    <name type="scientific">Anopheles darlingi</name>
    <name type="common">Mosquito</name>
    <dbReference type="NCBI Taxonomy" id="43151"/>
    <lineage>
        <taxon>Eukaryota</taxon>
        <taxon>Metazoa</taxon>
        <taxon>Ecdysozoa</taxon>
        <taxon>Arthropoda</taxon>
        <taxon>Hexapoda</taxon>
        <taxon>Insecta</taxon>
        <taxon>Pterygota</taxon>
        <taxon>Neoptera</taxon>
        <taxon>Endopterygota</taxon>
        <taxon>Diptera</taxon>
        <taxon>Nematocera</taxon>
        <taxon>Culicoidea</taxon>
        <taxon>Culicidae</taxon>
        <taxon>Anophelinae</taxon>
        <taxon>Anopheles</taxon>
    </lineage>
</organism>
<evidence type="ECO:0000313" key="3">
    <source>
        <dbReference type="EMBL" id="MBW76699.1"/>
    </source>
</evidence>
<feature type="chain" id="PRO_5014656480" evidence="2">
    <location>
        <begin position="21"/>
        <end position="73"/>
    </location>
</feature>
<dbReference type="EMBL" id="GGFL01012521">
    <property type="protein sequence ID" value="MBW76699.1"/>
    <property type="molecule type" value="Transcribed_RNA"/>
</dbReference>
<evidence type="ECO:0000256" key="1">
    <source>
        <dbReference type="SAM" id="MobiDB-lite"/>
    </source>
</evidence>
<keyword evidence="2" id="KW-0732">Signal</keyword>
<protein>
    <submittedName>
        <fullName evidence="3">Putative secreted protein</fullName>
    </submittedName>
</protein>
<reference evidence="3" key="1">
    <citation type="submission" date="2018-01" db="EMBL/GenBank/DDBJ databases">
        <title>An insight into the sialome of Amazonian anophelines.</title>
        <authorList>
            <person name="Ribeiro J.M."/>
            <person name="Scarpassa V."/>
            <person name="Calvo E."/>
        </authorList>
    </citation>
    <scope>NUCLEOTIDE SEQUENCE</scope>
</reference>
<proteinExistence type="predicted"/>